<keyword evidence="4 6" id="KW-0472">Membrane</keyword>
<feature type="transmembrane region" description="Helical" evidence="6">
    <location>
        <begin position="136"/>
        <end position="155"/>
    </location>
</feature>
<evidence type="ECO:0000256" key="1">
    <source>
        <dbReference type="ARBA" id="ARBA00004141"/>
    </source>
</evidence>
<comment type="subcellular location">
    <subcellularLocation>
        <location evidence="1">Membrane</location>
        <topology evidence="1">Multi-pass membrane protein</topology>
    </subcellularLocation>
</comment>
<dbReference type="GO" id="GO:0000422">
    <property type="term" value="P:autophagy of mitochondrion"/>
    <property type="evidence" value="ECO:0007669"/>
    <property type="project" value="TreeGrafter"/>
</dbReference>
<evidence type="ECO:0000256" key="5">
    <source>
        <dbReference type="ARBA" id="ARBA00038013"/>
    </source>
</evidence>
<reference evidence="8" key="2">
    <citation type="submission" date="2020-04" db="EMBL/GenBank/DDBJ databases">
        <authorList>
            <consortium name="NCBI Genome Project"/>
        </authorList>
    </citation>
    <scope>NUCLEOTIDE SEQUENCE</scope>
    <source>
        <strain evidence="8">CBS 342.82</strain>
    </source>
</reference>
<organism evidence="8">
    <name type="scientific">Dissoconium aciculare CBS 342.82</name>
    <dbReference type="NCBI Taxonomy" id="1314786"/>
    <lineage>
        <taxon>Eukaryota</taxon>
        <taxon>Fungi</taxon>
        <taxon>Dikarya</taxon>
        <taxon>Ascomycota</taxon>
        <taxon>Pezizomycotina</taxon>
        <taxon>Dothideomycetes</taxon>
        <taxon>Dothideomycetidae</taxon>
        <taxon>Mycosphaerellales</taxon>
        <taxon>Dissoconiaceae</taxon>
        <taxon>Dissoconium</taxon>
    </lineage>
</organism>
<evidence type="ECO:0000256" key="2">
    <source>
        <dbReference type="ARBA" id="ARBA00022692"/>
    </source>
</evidence>
<keyword evidence="7" id="KW-1185">Reference proteome</keyword>
<accession>A0A6J3M2H8</accession>
<comment type="similarity">
    <text evidence="5">Belongs to the ATG33 family.</text>
</comment>
<evidence type="ECO:0000313" key="7">
    <source>
        <dbReference type="Proteomes" id="UP000504637"/>
    </source>
</evidence>
<dbReference type="PANTHER" id="PTHR37278:SF1">
    <property type="entry name" value="AUTOPHAGY-RELATED PROTEIN 33-RELATED"/>
    <property type="match status" value="1"/>
</dbReference>
<name>A0A6J3M2H8_9PEZI</name>
<dbReference type="GO" id="GO:0016236">
    <property type="term" value="P:macroautophagy"/>
    <property type="evidence" value="ECO:0007669"/>
    <property type="project" value="TreeGrafter"/>
</dbReference>
<reference evidence="8" key="3">
    <citation type="submission" date="2025-08" db="UniProtKB">
        <authorList>
            <consortium name="RefSeq"/>
        </authorList>
    </citation>
    <scope>IDENTIFICATION</scope>
    <source>
        <strain evidence="8">CBS 342.82</strain>
    </source>
</reference>
<sequence>MPYAIAVGKFVGTISLGLLTGVSYTLSSQSLPLLLTLPGAEPAAYTLTQTTRLAALHITTLSSASFLGLTLAYALSPPRVRHPYLLWTALVAATSGSLTLAADLKVLQRRKRDANVPEINGEQVERTTRDRQLWEFLRTGLSGLGFAMAVVGIWGDGA</sequence>
<dbReference type="Proteomes" id="UP000504637">
    <property type="component" value="Unplaced"/>
</dbReference>
<dbReference type="AlphaFoldDB" id="A0A6J3M2H8"/>
<proteinExistence type="inferred from homology"/>
<dbReference type="PANTHER" id="PTHR37278">
    <property type="entry name" value="AUTOPHAGY-RELATED PROTEIN 33-RELATED"/>
    <property type="match status" value="1"/>
</dbReference>
<feature type="transmembrane region" description="Helical" evidence="6">
    <location>
        <begin position="84"/>
        <end position="102"/>
    </location>
</feature>
<evidence type="ECO:0000256" key="4">
    <source>
        <dbReference type="ARBA" id="ARBA00023136"/>
    </source>
</evidence>
<dbReference type="RefSeq" id="XP_033459144.1">
    <property type="nucleotide sequence ID" value="XM_033601506.1"/>
</dbReference>
<gene>
    <name evidence="8" type="ORF">K489DRAFT_321034</name>
</gene>
<keyword evidence="2 6" id="KW-0812">Transmembrane</keyword>
<reference evidence="8" key="1">
    <citation type="submission" date="2020-01" db="EMBL/GenBank/DDBJ databases">
        <authorList>
            <consortium name="DOE Joint Genome Institute"/>
            <person name="Haridas S."/>
            <person name="Albert R."/>
            <person name="Binder M."/>
            <person name="Bloem J."/>
            <person name="Labutti K."/>
            <person name="Salamov A."/>
            <person name="Andreopoulos B."/>
            <person name="Baker S.E."/>
            <person name="Barry K."/>
            <person name="Bills G."/>
            <person name="Bluhm B.H."/>
            <person name="Cannon C."/>
            <person name="Castanera R."/>
            <person name="Culley D.E."/>
            <person name="Daum C."/>
            <person name="Ezra D."/>
            <person name="Gonzalez J.B."/>
            <person name="Henrissat B."/>
            <person name="Kuo A."/>
            <person name="Liang C."/>
            <person name="Lipzen A."/>
            <person name="Lutzoni F."/>
            <person name="Magnuson J."/>
            <person name="Mondo S."/>
            <person name="Nolan M."/>
            <person name="Ohm R."/>
            <person name="Pangilinan J."/>
            <person name="Park H.-J."/>
            <person name="Ramirez L."/>
            <person name="Alfaro M."/>
            <person name="Sun H."/>
            <person name="Tritt A."/>
            <person name="Yoshinaga Y."/>
            <person name="Zwiers L.-H."/>
            <person name="Turgeon B.G."/>
            <person name="Goodwin S.B."/>
            <person name="Spatafora J.W."/>
            <person name="Crous P.W."/>
            <person name="Grigoriev I.V."/>
        </authorList>
    </citation>
    <scope>NUCLEOTIDE SEQUENCE</scope>
    <source>
        <strain evidence="8">CBS 342.82</strain>
    </source>
</reference>
<feature type="transmembrane region" description="Helical" evidence="6">
    <location>
        <begin position="53"/>
        <end position="72"/>
    </location>
</feature>
<protein>
    <submittedName>
        <fullName evidence="8">Uncharacterized protein</fullName>
    </submittedName>
</protein>
<evidence type="ECO:0000256" key="3">
    <source>
        <dbReference type="ARBA" id="ARBA00022989"/>
    </source>
</evidence>
<feature type="transmembrane region" description="Helical" evidence="6">
    <location>
        <begin position="6"/>
        <end position="26"/>
    </location>
</feature>
<keyword evidence="3 6" id="KW-1133">Transmembrane helix</keyword>
<evidence type="ECO:0000256" key="6">
    <source>
        <dbReference type="SAM" id="Phobius"/>
    </source>
</evidence>
<dbReference type="GeneID" id="54359306"/>
<dbReference type="InterPro" id="IPR051668">
    <property type="entry name" value="ATG33"/>
</dbReference>
<dbReference type="GO" id="GO:0005741">
    <property type="term" value="C:mitochondrial outer membrane"/>
    <property type="evidence" value="ECO:0007669"/>
    <property type="project" value="TreeGrafter"/>
</dbReference>
<dbReference type="OrthoDB" id="5336366at2759"/>
<evidence type="ECO:0000313" key="8">
    <source>
        <dbReference type="RefSeq" id="XP_033459144.1"/>
    </source>
</evidence>